<keyword evidence="4" id="KW-0378">Hydrolase</keyword>
<evidence type="ECO:0000256" key="7">
    <source>
        <dbReference type="ARBA" id="ARBA00023204"/>
    </source>
</evidence>
<evidence type="ECO:0000313" key="11">
    <source>
        <dbReference type="Proteomes" id="UP000323502"/>
    </source>
</evidence>
<accession>A0A1G7EN51</accession>
<dbReference type="EMBL" id="FNBI01000001">
    <property type="protein sequence ID" value="SDE65118.1"/>
    <property type="molecule type" value="Genomic_DNA"/>
</dbReference>
<dbReference type="PANTHER" id="PTHR33693">
    <property type="entry name" value="TYPE-5 URACIL-DNA GLYCOSYLASE"/>
    <property type="match status" value="1"/>
</dbReference>
<protein>
    <submittedName>
        <fullName evidence="10">DNA polymerase</fullName>
    </submittedName>
    <submittedName>
        <fullName evidence="9">Uracil-DNA glycosylase</fullName>
    </submittedName>
</protein>
<dbReference type="Proteomes" id="UP000323502">
    <property type="component" value="Unassembled WGS sequence"/>
</dbReference>
<dbReference type="GO" id="GO:0097506">
    <property type="term" value="F:deaminated base DNA N-glycosylase activity"/>
    <property type="evidence" value="ECO:0007669"/>
    <property type="project" value="UniProtKB-ARBA"/>
</dbReference>
<dbReference type="PANTHER" id="PTHR33693:SF1">
    <property type="entry name" value="TYPE-4 URACIL-DNA GLYCOSYLASE"/>
    <property type="match status" value="1"/>
</dbReference>
<dbReference type="GO" id="GO:0006281">
    <property type="term" value="P:DNA repair"/>
    <property type="evidence" value="ECO:0007669"/>
    <property type="project" value="UniProtKB-KW"/>
</dbReference>
<dbReference type="AlphaFoldDB" id="A0A1G7EN51"/>
<evidence type="ECO:0000256" key="5">
    <source>
        <dbReference type="ARBA" id="ARBA00023004"/>
    </source>
</evidence>
<dbReference type="OrthoDB" id="5290748at2"/>
<evidence type="ECO:0000259" key="8">
    <source>
        <dbReference type="SMART" id="SM00986"/>
    </source>
</evidence>
<dbReference type="InterPro" id="IPR051536">
    <property type="entry name" value="UDG_Type-4/5"/>
</dbReference>
<evidence type="ECO:0000256" key="3">
    <source>
        <dbReference type="ARBA" id="ARBA00022763"/>
    </source>
</evidence>
<evidence type="ECO:0000256" key="1">
    <source>
        <dbReference type="ARBA" id="ARBA00022485"/>
    </source>
</evidence>
<keyword evidence="1" id="KW-0004">4Fe-4S</keyword>
<dbReference type="InterPro" id="IPR005122">
    <property type="entry name" value="Uracil-DNA_glycosylase-like"/>
</dbReference>
<dbReference type="Proteomes" id="UP000436801">
    <property type="component" value="Unassembled WGS sequence"/>
</dbReference>
<evidence type="ECO:0000256" key="4">
    <source>
        <dbReference type="ARBA" id="ARBA00022801"/>
    </source>
</evidence>
<name>A0A1G7EN51_9SPHN</name>
<dbReference type="Pfam" id="PF03167">
    <property type="entry name" value="UDG"/>
    <property type="match status" value="1"/>
</dbReference>
<dbReference type="Gene3D" id="3.40.470.10">
    <property type="entry name" value="Uracil-DNA glycosylase-like domain"/>
    <property type="match status" value="1"/>
</dbReference>
<dbReference type="GO" id="GO:0046872">
    <property type="term" value="F:metal ion binding"/>
    <property type="evidence" value="ECO:0007669"/>
    <property type="project" value="UniProtKB-KW"/>
</dbReference>
<dbReference type="CDD" id="cd10030">
    <property type="entry name" value="UDG-F4_TTUDGA_SPO1dp_like"/>
    <property type="match status" value="1"/>
</dbReference>
<sequence>MGAYQTIDPALAASALEWWHDAGVDLIVGDDPFDWLATPTDEAFAPMPGLALVTLPASPAAIAPAPAALPDTLEAFATWRMGPEAPEQGWTGISLAASGPADAAVMILVDCPDRDDGQAGQLLSGAPGRLFDRMLAAIGLSRDAVHIAAVCARRPAAGRMPRELETRLGEVSRHHVGLVAPKRLLLLGNAASRAILGTEMGQARGILHRLNHRTGTEGSTGEQDTGVVASFHPRFLLEKPVAKAEAWRDLQLLMKDIGA</sequence>
<evidence type="ECO:0000313" key="9">
    <source>
        <dbReference type="EMBL" id="MWC45079.1"/>
    </source>
</evidence>
<gene>
    <name evidence="9" type="ORF">GQR91_15770</name>
    <name evidence="10" type="ORF">SAMN05216557_10135</name>
</gene>
<dbReference type="SMART" id="SM00986">
    <property type="entry name" value="UDG"/>
    <property type="match status" value="1"/>
</dbReference>
<evidence type="ECO:0000313" key="12">
    <source>
        <dbReference type="Proteomes" id="UP000436801"/>
    </source>
</evidence>
<evidence type="ECO:0000256" key="6">
    <source>
        <dbReference type="ARBA" id="ARBA00023014"/>
    </source>
</evidence>
<keyword evidence="3" id="KW-0227">DNA damage</keyword>
<keyword evidence="11" id="KW-1185">Reference proteome</keyword>
<evidence type="ECO:0000313" key="10">
    <source>
        <dbReference type="EMBL" id="SDE65118.1"/>
    </source>
</evidence>
<keyword evidence="5" id="KW-0408">Iron</keyword>
<dbReference type="SMART" id="SM00987">
    <property type="entry name" value="UreE_C"/>
    <property type="match status" value="1"/>
</dbReference>
<proteinExistence type="predicted"/>
<reference evidence="10 11" key="1">
    <citation type="submission" date="2016-10" db="EMBL/GenBank/DDBJ databases">
        <authorList>
            <person name="Varghese N."/>
            <person name="Submissions S."/>
        </authorList>
    </citation>
    <scope>NUCLEOTIDE SEQUENCE [LARGE SCALE GENOMIC DNA]</scope>
    <source>
        <strain evidence="10 11">S7-754</strain>
    </source>
</reference>
<evidence type="ECO:0000256" key="2">
    <source>
        <dbReference type="ARBA" id="ARBA00022723"/>
    </source>
</evidence>
<dbReference type="InterPro" id="IPR036895">
    <property type="entry name" value="Uracil-DNA_glycosylase-like_sf"/>
</dbReference>
<keyword evidence="7" id="KW-0234">DNA repair</keyword>
<dbReference type="EMBL" id="WSUT01000005">
    <property type="protein sequence ID" value="MWC45079.1"/>
    <property type="molecule type" value="Genomic_DNA"/>
</dbReference>
<dbReference type="SUPFAM" id="SSF52141">
    <property type="entry name" value="Uracil-DNA glycosylase-like"/>
    <property type="match status" value="1"/>
</dbReference>
<dbReference type="GO" id="GO:0051539">
    <property type="term" value="F:4 iron, 4 sulfur cluster binding"/>
    <property type="evidence" value="ECO:0007669"/>
    <property type="project" value="UniProtKB-KW"/>
</dbReference>
<feature type="domain" description="Uracil-DNA glycosylase-like" evidence="8">
    <location>
        <begin position="96"/>
        <end position="251"/>
    </location>
</feature>
<reference evidence="9 12" key="2">
    <citation type="submission" date="2019-12" db="EMBL/GenBank/DDBJ databases">
        <authorList>
            <person name="Zheng J."/>
        </authorList>
    </citation>
    <scope>NUCLEOTIDE SEQUENCE [LARGE SCALE GENOMIC DNA]</scope>
    <source>
        <strain evidence="9 12">DSM 27347</strain>
    </source>
</reference>
<keyword evidence="2" id="KW-0479">Metal-binding</keyword>
<keyword evidence="6" id="KW-0411">Iron-sulfur</keyword>
<organism evidence="10 11">
    <name type="scientific">Sphingomonas carotinifaciens</name>
    <dbReference type="NCBI Taxonomy" id="1166323"/>
    <lineage>
        <taxon>Bacteria</taxon>
        <taxon>Pseudomonadati</taxon>
        <taxon>Pseudomonadota</taxon>
        <taxon>Alphaproteobacteria</taxon>
        <taxon>Sphingomonadales</taxon>
        <taxon>Sphingomonadaceae</taxon>
        <taxon>Sphingomonas</taxon>
    </lineage>
</organism>